<dbReference type="Proteomes" id="UP000633263">
    <property type="component" value="Unassembled WGS sequence"/>
</dbReference>
<keyword evidence="1" id="KW-0472">Membrane</keyword>
<dbReference type="RefSeq" id="WP_188634871.1">
    <property type="nucleotide sequence ID" value="NZ_BMNN01000001.1"/>
</dbReference>
<organism evidence="2 3">
    <name type="scientific">Halopseudomonas pertucinogena</name>
    <dbReference type="NCBI Taxonomy" id="86175"/>
    <lineage>
        <taxon>Bacteria</taxon>
        <taxon>Pseudomonadati</taxon>
        <taxon>Pseudomonadota</taxon>
        <taxon>Gammaproteobacteria</taxon>
        <taxon>Pseudomonadales</taxon>
        <taxon>Pseudomonadaceae</taxon>
        <taxon>Halopseudomonas</taxon>
    </lineage>
</organism>
<name>A0ABQ2CIF6_9GAMM</name>
<evidence type="ECO:0000313" key="3">
    <source>
        <dbReference type="Proteomes" id="UP000633263"/>
    </source>
</evidence>
<protein>
    <recommendedName>
        <fullName evidence="4">Lipid/polyisoprenoid-binding YceI-like domain-containing protein</fullName>
    </recommendedName>
</protein>
<dbReference type="EMBL" id="BMNN01000001">
    <property type="protein sequence ID" value="GGI90487.1"/>
    <property type="molecule type" value="Genomic_DNA"/>
</dbReference>
<evidence type="ECO:0000313" key="2">
    <source>
        <dbReference type="EMBL" id="GGI90487.1"/>
    </source>
</evidence>
<accession>A0ABQ2CIF6</accession>
<feature type="transmembrane region" description="Helical" evidence="1">
    <location>
        <begin position="6"/>
        <end position="25"/>
    </location>
</feature>
<keyword evidence="1" id="KW-1133">Transmembrane helix</keyword>
<proteinExistence type="predicted"/>
<evidence type="ECO:0000256" key="1">
    <source>
        <dbReference type="SAM" id="Phobius"/>
    </source>
</evidence>
<reference evidence="3" key="1">
    <citation type="journal article" date="2019" name="Int. J. Syst. Evol. Microbiol.">
        <title>The Global Catalogue of Microorganisms (GCM) 10K type strain sequencing project: providing services to taxonomists for standard genome sequencing and annotation.</title>
        <authorList>
            <consortium name="The Broad Institute Genomics Platform"/>
            <consortium name="The Broad Institute Genome Sequencing Center for Infectious Disease"/>
            <person name="Wu L."/>
            <person name="Ma J."/>
        </authorList>
    </citation>
    <scope>NUCLEOTIDE SEQUENCE [LARGE SCALE GENOMIC DNA]</scope>
    <source>
        <strain evidence="3">JCM 11590</strain>
    </source>
</reference>
<comment type="caution">
    <text evidence="2">The sequence shown here is derived from an EMBL/GenBank/DDBJ whole genome shotgun (WGS) entry which is preliminary data.</text>
</comment>
<gene>
    <name evidence="2" type="ORF">GCM10009083_03580</name>
</gene>
<keyword evidence="3" id="KW-1185">Reference proteome</keyword>
<keyword evidence="1" id="KW-0812">Transmembrane</keyword>
<sequence>MKQQISNIVIAVIISGTALYGLGAFEKKEMTYATVHFDGGFKKIGEIAEQRAFSKVKVTMGESEIYSGDIATVTSEIKQALAGEENPNDMVWKDGVNIKGNVGVSWIGSESRFELTTDTIDLTSTEKAPLKPLDIVVALETMDSTVKARHQEYAEEALSFSENPESAFLLSRILAALR</sequence>
<evidence type="ECO:0008006" key="4">
    <source>
        <dbReference type="Google" id="ProtNLM"/>
    </source>
</evidence>